<proteinExistence type="predicted"/>
<reference evidence="1" key="1">
    <citation type="journal article" date="2015" name="Nature">
        <title>Complex archaea that bridge the gap between prokaryotes and eukaryotes.</title>
        <authorList>
            <person name="Spang A."/>
            <person name="Saw J.H."/>
            <person name="Jorgensen S.L."/>
            <person name="Zaremba-Niedzwiedzka K."/>
            <person name="Martijn J."/>
            <person name="Lind A.E."/>
            <person name="van Eijk R."/>
            <person name="Schleper C."/>
            <person name="Guy L."/>
            <person name="Ettema T.J."/>
        </authorList>
    </citation>
    <scope>NUCLEOTIDE SEQUENCE</scope>
</reference>
<dbReference type="EMBL" id="LAZR01033306">
    <property type="protein sequence ID" value="KKL48484.1"/>
    <property type="molecule type" value="Genomic_DNA"/>
</dbReference>
<gene>
    <name evidence="1" type="ORF">LCGC14_2325040</name>
</gene>
<evidence type="ECO:0000313" key="1">
    <source>
        <dbReference type="EMBL" id="KKL48484.1"/>
    </source>
</evidence>
<sequence length="171" mass="18916">MAVTPIIITLKDYIKDTVLPRIDGTGNYNHNLVTIGRDFIPLRSIDDYEFPAVFILDDGFSAFTQLTANDYVQGGSQQDVRDSALILLNGFVKVDEATDLETSRALDDAMDKLLGDMKIALFVDDRLGGNANFGIALVAEDKSREYFDKNIGEVLLWIAVKYVFNPANGTT</sequence>
<accession>A0A0F9CH93</accession>
<organism evidence="1">
    <name type="scientific">marine sediment metagenome</name>
    <dbReference type="NCBI Taxonomy" id="412755"/>
    <lineage>
        <taxon>unclassified sequences</taxon>
        <taxon>metagenomes</taxon>
        <taxon>ecological metagenomes</taxon>
    </lineage>
</organism>
<dbReference type="AlphaFoldDB" id="A0A0F9CH93"/>
<name>A0A0F9CH93_9ZZZZ</name>
<protein>
    <submittedName>
        <fullName evidence="1">Uncharacterized protein</fullName>
    </submittedName>
</protein>
<comment type="caution">
    <text evidence="1">The sequence shown here is derived from an EMBL/GenBank/DDBJ whole genome shotgun (WGS) entry which is preliminary data.</text>
</comment>